<sequence length="461" mass="53331">MAGDREDVIIEMKFPTEISKGIPNEGQLHEVMQQRLAVLPGEARKYEPLKLFRVPACFREANKVMYEPLEVSIGPYYQGRESLRSMEKYKWKVLRDFLSRNPDVGLDVYLLETKKLEADTRKWYGESISLGSDEFVMMLVLDGCFIIEYFLKRQNSEFDAFFGVAGWSVKSDLLLLENQIPFFVIHKLFSVHESLNAECNENCSLLELVVKYLPASDTFTRSKPPCKEINHLLHLFYWYLTFNATKIHSIISTPEEYGTFSGIESRYSWLESTGKDVKQEDITIPCVTKLHEAGVKFRLKKNFSHYFDITFKNGIIEMPLNVLNKPWCRLLTNIVTFEQNLPMQFRIGTSYAQLMDLLVNNEKDVVLLEKKGLIENWLGSEEAAAAFCNQLGSCGILDIGNHYFLDFMKDLRAYARLPWPRYRAKLMHDYFSNPWSLISILAAGLLLILTVVQTYYTISHA</sequence>
<dbReference type="PANTHER" id="PTHR31170">
    <property type="entry name" value="BNAC04G53230D PROTEIN"/>
    <property type="match status" value="1"/>
</dbReference>
<keyword evidence="1" id="KW-1133">Transmembrane helix</keyword>
<gene>
    <name evidence="2" type="ORF">LUZ61_012888</name>
</gene>
<dbReference type="Proteomes" id="UP001210211">
    <property type="component" value="Unassembled WGS sequence"/>
</dbReference>
<dbReference type="InterPro" id="IPR004158">
    <property type="entry name" value="DUF247_pln"/>
</dbReference>
<organism evidence="2 3">
    <name type="scientific">Rhynchospora tenuis</name>
    <dbReference type="NCBI Taxonomy" id="198213"/>
    <lineage>
        <taxon>Eukaryota</taxon>
        <taxon>Viridiplantae</taxon>
        <taxon>Streptophyta</taxon>
        <taxon>Embryophyta</taxon>
        <taxon>Tracheophyta</taxon>
        <taxon>Spermatophyta</taxon>
        <taxon>Magnoliopsida</taxon>
        <taxon>Liliopsida</taxon>
        <taxon>Poales</taxon>
        <taxon>Cyperaceae</taxon>
        <taxon>Cyperoideae</taxon>
        <taxon>Rhynchosporeae</taxon>
        <taxon>Rhynchospora</taxon>
    </lineage>
</organism>
<comment type="caution">
    <text evidence="2">The sequence shown here is derived from an EMBL/GenBank/DDBJ whole genome shotgun (WGS) entry which is preliminary data.</text>
</comment>
<keyword evidence="1" id="KW-0812">Transmembrane</keyword>
<keyword evidence="3" id="KW-1185">Reference proteome</keyword>
<evidence type="ECO:0000256" key="1">
    <source>
        <dbReference type="SAM" id="Phobius"/>
    </source>
</evidence>
<dbReference type="EMBL" id="JAMRDG010000001">
    <property type="protein sequence ID" value="KAJ3709183.1"/>
    <property type="molecule type" value="Genomic_DNA"/>
</dbReference>
<protein>
    <submittedName>
        <fullName evidence="2">Uncharacterized protein</fullName>
    </submittedName>
</protein>
<feature type="transmembrane region" description="Helical" evidence="1">
    <location>
        <begin position="435"/>
        <end position="458"/>
    </location>
</feature>
<dbReference type="AlphaFoldDB" id="A0AAD6F1Z8"/>
<evidence type="ECO:0000313" key="3">
    <source>
        <dbReference type="Proteomes" id="UP001210211"/>
    </source>
</evidence>
<proteinExistence type="predicted"/>
<dbReference type="Pfam" id="PF03140">
    <property type="entry name" value="DUF247"/>
    <property type="match status" value="1"/>
</dbReference>
<accession>A0AAD6F1Z8</accession>
<evidence type="ECO:0000313" key="2">
    <source>
        <dbReference type="EMBL" id="KAJ3709183.1"/>
    </source>
</evidence>
<reference evidence="2 3" key="1">
    <citation type="journal article" date="2022" name="Cell">
        <title>Repeat-based holocentromeres influence genome architecture and karyotype evolution.</title>
        <authorList>
            <person name="Hofstatter P.G."/>
            <person name="Thangavel G."/>
            <person name="Lux T."/>
            <person name="Neumann P."/>
            <person name="Vondrak T."/>
            <person name="Novak P."/>
            <person name="Zhang M."/>
            <person name="Costa L."/>
            <person name="Castellani M."/>
            <person name="Scott A."/>
            <person name="Toegelov H."/>
            <person name="Fuchs J."/>
            <person name="Mata-Sucre Y."/>
            <person name="Dias Y."/>
            <person name="Vanzela A.L.L."/>
            <person name="Huettel B."/>
            <person name="Almeida C.C.S."/>
            <person name="Simkova H."/>
            <person name="Souza G."/>
            <person name="Pedrosa-Harand A."/>
            <person name="Macas J."/>
            <person name="Mayer K.F.X."/>
            <person name="Houben A."/>
            <person name="Marques A."/>
        </authorList>
    </citation>
    <scope>NUCLEOTIDE SEQUENCE [LARGE SCALE GENOMIC DNA]</scope>
    <source>
        <strain evidence="2">RhyTen1mFocal</strain>
    </source>
</reference>
<dbReference type="PANTHER" id="PTHR31170:SF25">
    <property type="entry name" value="BNAA09G04570D PROTEIN"/>
    <property type="match status" value="1"/>
</dbReference>
<name>A0AAD6F1Z8_9POAL</name>
<keyword evidence="1" id="KW-0472">Membrane</keyword>